<dbReference type="PANTHER" id="PTHR21240">
    <property type="entry name" value="2-AMINO-3-CARBOXYLMUCONATE-6-SEMIALDEHYDE DECARBOXYLASE"/>
    <property type="match status" value="1"/>
</dbReference>
<dbReference type="PROSITE" id="PS51257">
    <property type="entry name" value="PROKAR_LIPOPROTEIN"/>
    <property type="match status" value="1"/>
</dbReference>
<organism evidence="3 4">
    <name type="scientific">Poseidonocella sedimentorum</name>
    <dbReference type="NCBI Taxonomy" id="871652"/>
    <lineage>
        <taxon>Bacteria</taxon>
        <taxon>Pseudomonadati</taxon>
        <taxon>Pseudomonadota</taxon>
        <taxon>Alphaproteobacteria</taxon>
        <taxon>Rhodobacterales</taxon>
        <taxon>Roseobacteraceae</taxon>
        <taxon>Poseidonocella</taxon>
    </lineage>
</organism>
<keyword evidence="4" id="KW-1185">Reference proteome</keyword>
<evidence type="ECO:0000259" key="2">
    <source>
        <dbReference type="Pfam" id="PF04909"/>
    </source>
</evidence>
<dbReference type="GO" id="GO:0016831">
    <property type="term" value="F:carboxy-lyase activity"/>
    <property type="evidence" value="ECO:0007669"/>
    <property type="project" value="InterPro"/>
</dbReference>
<reference evidence="3 4" key="1">
    <citation type="submission" date="2016-10" db="EMBL/GenBank/DDBJ databases">
        <authorList>
            <person name="de Groot N.N."/>
        </authorList>
    </citation>
    <scope>NUCLEOTIDE SEQUENCE [LARGE SCALE GENOMIC DNA]</scope>
    <source>
        <strain evidence="4">KMM 9023,NRIC 0796,JCM 17311,KCTC 23692</strain>
    </source>
</reference>
<evidence type="ECO:0000313" key="3">
    <source>
        <dbReference type="EMBL" id="SFQ95604.1"/>
    </source>
</evidence>
<dbReference type="Pfam" id="PF04909">
    <property type="entry name" value="Amidohydro_2"/>
    <property type="match status" value="1"/>
</dbReference>
<dbReference type="STRING" id="871652.SAMN04515673_101224"/>
<dbReference type="GO" id="GO:0016787">
    <property type="term" value="F:hydrolase activity"/>
    <property type="evidence" value="ECO:0007669"/>
    <property type="project" value="UniProtKB-KW"/>
</dbReference>
<dbReference type="InterPro" id="IPR032465">
    <property type="entry name" value="ACMSD"/>
</dbReference>
<dbReference type="EMBL" id="FOYI01000001">
    <property type="protein sequence ID" value="SFQ95604.1"/>
    <property type="molecule type" value="Genomic_DNA"/>
</dbReference>
<gene>
    <name evidence="3" type="ORF">SAMN04515673_101224</name>
</gene>
<dbReference type="InterPro" id="IPR032466">
    <property type="entry name" value="Metal_Hydrolase"/>
</dbReference>
<dbReference type="SUPFAM" id="SSF51556">
    <property type="entry name" value="Metallo-dependent hydrolases"/>
    <property type="match status" value="1"/>
</dbReference>
<dbReference type="RefSeq" id="WP_092075753.1">
    <property type="nucleotide sequence ID" value="NZ_FOYI01000001.1"/>
</dbReference>
<dbReference type="InterPro" id="IPR006680">
    <property type="entry name" value="Amidohydro-rel"/>
</dbReference>
<sequence>MTVTRRGFMAGGLALSGCAPFTYQDALICEPPIPEGPIRIDMHCHLLNMRDASEGPFVARRIFNLEEDAAPAVENIAVALTEAIASILGVGTWGIQREREYLRVELNKPLDLTPEGGRKPARQSNRDFCFFAGNTQPGIFRASAERQITGFFSTRIRNAARMMTLFPDIDIFLPSIVDLYEGPKIADYMRQIAFYSDLALATRGRFLPLASFTPEREYEDRELFGRSPDDPTRPSQMFWLKRAIDHLGFVGVKLHPSSGFSPHDNLRWGCLNTPRQRIRESDRDLYAQFDAYDGYMDELFAFCKSRDVPVLTHNSDGLSANRRCMQGAQPEGHGARQLAPTGEMGDPALGEWTYAARGTGAFETRAEEDWTNAPGAWIAAKEAADTAHPGAPLKVILSHLANAFDHLRRGPDQVELRPSRWLEIAAEATRRHPDLYIDLSEINEFFAPGMIDGHRELLRRLLRDTPGLEDHIMYGSDWHMPATALTGAEYPALIESLLPAAARPDVMGRTAARVFGLRPGGQTRARLARFFADPPSVLGTARPADNSLPLSEIPWWTRV</sequence>
<feature type="domain" description="Amidohydrolase-related" evidence="2">
    <location>
        <begin position="228"/>
        <end position="517"/>
    </location>
</feature>
<evidence type="ECO:0000256" key="1">
    <source>
        <dbReference type="ARBA" id="ARBA00023239"/>
    </source>
</evidence>
<dbReference type="OrthoDB" id="1407586at2"/>
<name>A0A1I6CR03_9RHOB</name>
<keyword evidence="3" id="KW-0378">Hydrolase</keyword>
<protein>
    <submittedName>
        <fullName evidence="3">Amidohydrolase</fullName>
    </submittedName>
</protein>
<evidence type="ECO:0000313" key="4">
    <source>
        <dbReference type="Proteomes" id="UP000199302"/>
    </source>
</evidence>
<accession>A0A1I6CR03</accession>
<dbReference type="Proteomes" id="UP000199302">
    <property type="component" value="Unassembled WGS sequence"/>
</dbReference>
<proteinExistence type="predicted"/>
<dbReference type="Gene3D" id="3.20.20.140">
    <property type="entry name" value="Metal-dependent hydrolases"/>
    <property type="match status" value="1"/>
</dbReference>
<dbReference type="AlphaFoldDB" id="A0A1I6CR03"/>
<keyword evidence="1" id="KW-0456">Lyase</keyword>